<dbReference type="SFLD" id="SFLDG01067">
    <property type="entry name" value="SPASM/twitch_domain_containing"/>
    <property type="match status" value="1"/>
</dbReference>
<dbReference type="KEGG" id="bmx:BMS_3124"/>
<evidence type="ECO:0000256" key="2">
    <source>
        <dbReference type="ARBA" id="ARBA00022691"/>
    </source>
</evidence>
<organism evidence="7 8">
    <name type="scientific">Halobacteriovorax marinus (strain ATCC BAA-682 / DSM 15412 / SJ)</name>
    <name type="common">Bacteriovorax marinus</name>
    <dbReference type="NCBI Taxonomy" id="862908"/>
    <lineage>
        <taxon>Bacteria</taxon>
        <taxon>Pseudomonadati</taxon>
        <taxon>Bdellovibrionota</taxon>
        <taxon>Bacteriovoracia</taxon>
        <taxon>Bacteriovoracales</taxon>
        <taxon>Halobacteriovoraceae</taxon>
        <taxon>Halobacteriovorax</taxon>
    </lineage>
</organism>
<reference evidence="8" key="1">
    <citation type="journal article" date="2013" name="ISME J.">
        <title>A small predatory core genome in the divergent marine Bacteriovorax marinus SJ and the terrestrial Bdellovibrio bacteriovorus.</title>
        <authorList>
            <person name="Crossman L.C."/>
            <person name="Chen H."/>
            <person name="Cerdeno-Tarraga A.M."/>
            <person name="Brooks K."/>
            <person name="Quail M.A."/>
            <person name="Pineiro S.A."/>
            <person name="Hobley L."/>
            <person name="Sockett R.E."/>
            <person name="Bentley S.D."/>
            <person name="Parkhill J."/>
            <person name="Williams H.N."/>
            <person name="Stine O.C."/>
        </authorList>
    </citation>
    <scope>NUCLEOTIDE SEQUENCE [LARGE SCALE GENOMIC DNA]</scope>
    <source>
        <strain evidence="8">ATCC BAA-682 / DSM 15412 / SJ</strain>
    </source>
</reference>
<dbReference type="Proteomes" id="UP000008963">
    <property type="component" value="Chromosome"/>
</dbReference>
<dbReference type="GO" id="GO:0046872">
    <property type="term" value="F:metal ion binding"/>
    <property type="evidence" value="ECO:0007669"/>
    <property type="project" value="UniProtKB-KW"/>
</dbReference>
<dbReference type="InterPro" id="IPR007197">
    <property type="entry name" value="rSAM"/>
</dbReference>
<dbReference type="SUPFAM" id="SSF102114">
    <property type="entry name" value="Radical SAM enzymes"/>
    <property type="match status" value="1"/>
</dbReference>
<dbReference type="eggNOG" id="COG0535">
    <property type="taxonomic scope" value="Bacteria"/>
</dbReference>
<evidence type="ECO:0000313" key="8">
    <source>
        <dbReference type="Proteomes" id="UP000008963"/>
    </source>
</evidence>
<dbReference type="CDD" id="cd01335">
    <property type="entry name" value="Radical_SAM"/>
    <property type="match status" value="1"/>
</dbReference>
<evidence type="ECO:0000256" key="1">
    <source>
        <dbReference type="ARBA" id="ARBA00001966"/>
    </source>
</evidence>
<keyword evidence="8" id="KW-1185">Reference proteome</keyword>
<evidence type="ECO:0000256" key="5">
    <source>
        <dbReference type="ARBA" id="ARBA00023014"/>
    </source>
</evidence>
<keyword evidence="4" id="KW-0408">Iron</keyword>
<dbReference type="GO" id="GO:0051536">
    <property type="term" value="F:iron-sulfur cluster binding"/>
    <property type="evidence" value="ECO:0007669"/>
    <property type="project" value="UniProtKB-KW"/>
</dbReference>
<dbReference type="PANTHER" id="PTHR11228">
    <property type="entry name" value="RADICAL SAM DOMAIN PROTEIN"/>
    <property type="match status" value="1"/>
</dbReference>
<name>E1WZU5_HALMS</name>
<dbReference type="SFLD" id="SFLDS00029">
    <property type="entry name" value="Radical_SAM"/>
    <property type="match status" value="1"/>
</dbReference>
<gene>
    <name evidence="7" type="ordered locus">BMS_3124</name>
</gene>
<comment type="cofactor">
    <cofactor evidence="1">
        <name>[4Fe-4S] cluster</name>
        <dbReference type="ChEBI" id="CHEBI:49883"/>
    </cofactor>
</comment>
<keyword evidence="5" id="KW-0411">Iron-sulfur</keyword>
<keyword evidence="2" id="KW-0949">S-adenosyl-L-methionine</keyword>
<dbReference type="InterPro" id="IPR013785">
    <property type="entry name" value="Aldolase_TIM"/>
</dbReference>
<sequence>MKLLLNIYIRAFIRLCKSPPHLRVVLNYGKYLIARYRRNIELSYTPPNIVIYTTKNCNLNCSFCFIGDDLNPSNAKEYELSYEDYLKIVENKFFKNSLRVGLLGGEPFIAKDIFRILEDLRKRRKVSTVVTNSTLLKGERLNRFKELAPDILGLSLYDTNREDVRRVYAEMKDKSIIWIQTIIEATSLSYVYDVLEFCIAIGCKNIRFSNYYPTYNQSMEKVIFDDNEDYKILRTNVEKKFGKILNIDWAAPVARKVSSKSCLQPINYVHLDNQGGIGACFMRPPKKEVYGSIFEDNAWNNEANIGLRTVMNEPSENCDPTCRYCENLTEDLYKI</sequence>
<dbReference type="EMBL" id="FQ312005">
    <property type="protein sequence ID" value="CBW27881.1"/>
    <property type="molecule type" value="Genomic_DNA"/>
</dbReference>
<dbReference type="PANTHER" id="PTHR11228:SF7">
    <property type="entry name" value="PQQA PEPTIDE CYCLASE"/>
    <property type="match status" value="1"/>
</dbReference>
<dbReference type="PROSITE" id="PS51918">
    <property type="entry name" value="RADICAL_SAM"/>
    <property type="match status" value="1"/>
</dbReference>
<dbReference type="InterPro" id="IPR050377">
    <property type="entry name" value="Radical_SAM_PqqE_MftC-like"/>
</dbReference>
<dbReference type="STRING" id="862908.BMS_3124"/>
<dbReference type="GO" id="GO:0003824">
    <property type="term" value="F:catalytic activity"/>
    <property type="evidence" value="ECO:0007669"/>
    <property type="project" value="InterPro"/>
</dbReference>
<dbReference type="OrthoDB" id="9808591at2"/>
<evidence type="ECO:0000256" key="4">
    <source>
        <dbReference type="ARBA" id="ARBA00023004"/>
    </source>
</evidence>
<evidence type="ECO:0000259" key="6">
    <source>
        <dbReference type="PROSITE" id="PS51918"/>
    </source>
</evidence>
<proteinExistence type="predicted"/>
<dbReference type="AlphaFoldDB" id="E1WZU5"/>
<dbReference type="HOGENOM" id="CLU_813603_0_0_7"/>
<dbReference type="PATRIC" id="fig|862908.3.peg.2987"/>
<dbReference type="Gene3D" id="3.20.20.70">
    <property type="entry name" value="Aldolase class I"/>
    <property type="match status" value="1"/>
</dbReference>
<evidence type="ECO:0000313" key="7">
    <source>
        <dbReference type="EMBL" id="CBW27881.1"/>
    </source>
</evidence>
<dbReference type="CDD" id="cd21109">
    <property type="entry name" value="SPASM"/>
    <property type="match status" value="1"/>
</dbReference>
<feature type="domain" description="Radical SAM core" evidence="6">
    <location>
        <begin position="43"/>
        <end position="248"/>
    </location>
</feature>
<protein>
    <submittedName>
        <fullName evidence="7">Oxidoreductase</fullName>
    </submittedName>
</protein>
<evidence type="ECO:0000256" key="3">
    <source>
        <dbReference type="ARBA" id="ARBA00022723"/>
    </source>
</evidence>
<dbReference type="Pfam" id="PF04055">
    <property type="entry name" value="Radical_SAM"/>
    <property type="match status" value="1"/>
</dbReference>
<accession>E1WZU5</accession>
<keyword evidence="3" id="KW-0479">Metal-binding</keyword>
<dbReference type="InterPro" id="IPR058240">
    <property type="entry name" value="rSAM_sf"/>
</dbReference>
<dbReference type="RefSeq" id="WP_014245651.1">
    <property type="nucleotide sequence ID" value="NC_016620.1"/>
</dbReference>